<organism evidence="2 3">
    <name type="scientific">Novosphingobium aquae</name>
    <dbReference type="NCBI Taxonomy" id="3133435"/>
    <lineage>
        <taxon>Bacteria</taxon>
        <taxon>Pseudomonadati</taxon>
        <taxon>Pseudomonadota</taxon>
        <taxon>Alphaproteobacteria</taxon>
        <taxon>Sphingomonadales</taxon>
        <taxon>Sphingomonadaceae</taxon>
        <taxon>Novosphingobium</taxon>
    </lineage>
</organism>
<dbReference type="Gene3D" id="3.10.450.50">
    <property type="match status" value="1"/>
</dbReference>
<reference evidence="2 3" key="1">
    <citation type="submission" date="2024-03" db="EMBL/GenBank/DDBJ databases">
        <authorList>
            <person name="Jo J.-H."/>
        </authorList>
    </citation>
    <scope>NUCLEOTIDE SEQUENCE [LARGE SCALE GENOMIC DNA]</scope>
    <source>
        <strain evidence="2 3">AS3R-12</strain>
    </source>
</reference>
<comment type="caution">
    <text evidence="2">The sequence shown here is derived from an EMBL/GenBank/DDBJ whole genome shotgun (WGS) entry which is preliminary data.</text>
</comment>
<dbReference type="CDD" id="cd00531">
    <property type="entry name" value="NTF2_like"/>
    <property type="match status" value="1"/>
</dbReference>
<dbReference type="InterPro" id="IPR032710">
    <property type="entry name" value="NTF2-like_dom_sf"/>
</dbReference>
<dbReference type="InterPro" id="IPR037401">
    <property type="entry name" value="SnoaL-like"/>
</dbReference>
<dbReference type="EMBL" id="JBBHJY010000003">
    <property type="protein sequence ID" value="MEJ6009922.1"/>
    <property type="molecule type" value="Genomic_DNA"/>
</dbReference>
<dbReference type="SUPFAM" id="SSF54427">
    <property type="entry name" value="NTF2-like"/>
    <property type="match status" value="1"/>
</dbReference>
<evidence type="ECO:0000313" key="2">
    <source>
        <dbReference type="EMBL" id="MEJ6009922.1"/>
    </source>
</evidence>
<keyword evidence="3" id="KW-1185">Reference proteome</keyword>
<evidence type="ECO:0000313" key="3">
    <source>
        <dbReference type="Proteomes" id="UP001379235"/>
    </source>
</evidence>
<dbReference type="Pfam" id="PF13577">
    <property type="entry name" value="SnoaL_4"/>
    <property type="match status" value="1"/>
</dbReference>
<dbReference type="RefSeq" id="WP_339966248.1">
    <property type="nucleotide sequence ID" value="NZ_JBBHJY010000003.1"/>
</dbReference>
<protein>
    <submittedName>
        <fullName evidence="2">Nuclear transport factor 2 family protein</fullName>
    </submittedName>
</protein>
<evidence type="ECO:0000259" key="1">
    <source>
        <dbReference type="Pfam" id="PF13577"/>
    </source>
</evidence>
<proteinExistence type="predicted"/>
<dbReference type="Proteomes" id="UP001379235">
    <property type="component" value="Unassembled WGS sequence"/>
</dbReference>
<feature type="domain" description="SnoaL-like" evidence="1">
    <location>
        <begin position="3"/>
        <end position="126"/>
    </location>
</feature>
<accession>A0ABU8S7R2</accession>
<gene>
    <name evidence="2" type="ORF">WG900_08310</name>
</gene>
<name>A0ABU8S7R2_9SPHN</name>
<sequence>MAEATEISAIVNCLNLYAIAVDSQCWDLFDQVFTEDITADFGGQAVWKGRTDLKAAFAMIHESFASTQHVTTNHHVSVSGNDASSISYVHGRFIRTVPQGGSMFESTGWYEDRLVRHPEGWRIARRSCRMQWWGGNPAVLETAPGVKVDPVLDSMKDHAASPAGIAHIASLLNGA</sequence>